<dbReference type="FunFam" id="1.10.630.10:FF:000011">
    <property type="entry name" value="Cytochrome P450 83B1"/>
    <property type="match status" value="1"/>
</dbReference>
<keyword evidence="12" id="KW-0812">Transmembrane</keyword>
<dbReference type="InterPro" id="IPR036396">
    <property type="entry name" value="Cyt_P450_sf"/>
</dbReference>
<keyword evidence="8 11" id="KW-0503">Monooxygenase</keyword>
<keyword evidence="12" id="KW-1133">Transmembrane helix</keyword>
<dbReference type="InterPro" id="IPR001128">
    <property type="entry name" value="Cyt_P450"/>
</dbReference>
<comment type="similarity">
    <text evidence="3 11">Belongs to the cytochrome P450 family.</text>
</comment>
<dbReference type="KEGG" id="cmos:111453535"/>
<dbReference type="SUPFAM" id="SSF48264">
    <property type="entry name" value="Cytochrome P450"/>
    <property type="match status" value="1"/>
</dbReference>
<evidence type="ECO:0000256" key="12">
    <source>
        <dbReference type="SAM" id="Phobius"/>
    </source>
</evidence>
<dbReference type="RefSeq" id="XP_022950432.1">
    <property type="nucleotide sequence ID" value="XM_023094664.1"/>
</dbReference>
<evidence type="ECO:0000256" key="10">
    <source>
        <dbReference type="PIRSR" id="PIRSR602401-1"/>
    </source>
</evidence>
<evidence type="ECO:0000256" key="4">
    <source>
        <dbReference type="ARBA" id="ARBA00022617"/>
    </source>
</evidence>
<dbReference type="InterPro" id="IPR002401">
    <property type="entry name" value="Cyt_P450_E_grp-I"/>
</dbReference>
<protein>
    <submittedName>
        <fullName evidence="14">Cytochrome P450 CYP736A12-like</fullName>
    </submittedName>
</protein>
<keyword evidence="6 11" id="KW-0560">Oxidoreductase</keyword>
<evidence type="ECO:0000256" key="9">
    <source>
        <dbReference type="ARBA" id="ARBA00023136"/>
    </source>
</evidence>
<dbReference type="PRINTS" id="PR00385">
    <property type="entry name" value="P450"/>
</dbReference>
<dbReference type="PRINTS" id="PR00463">
    <property type="entry name" value="EP450I"/>
</dbReference>
<keyword evidence="9 12" id="KW-0472">Membrane</keyword>
<dbReference type="Gene3D" id="1.10.630.10">
    <property type="entry name" value="Cytochrome P450"/>
    <property type="match status" value="1"/>
</dbReference>
<dbReference type="GO" id="GO:0020037">
    <property type="term" value="F:heme binding"/>
    <property type="evidence" value="ECO:0007669"/>
    <property type="project" value="InterPro"/>
</dbReference>
<dbReference type="GO" id="GO:0004497">
    <property type="term" value="F:monooxygenase activity"/>
    <property type="evidence" value="ECO:0007669"/>
    <property type="project" value="UniProtKB-KW"/>
</dbReference>
<organism evidence="13 14">
    <name type="scientific">Cucurbita moschata</name>
    <name type="common">Winter crookneck squash</name>
    <name type="synonym">Cucurbita pepo var. moschata</name>
    <dbReference type="NCBI Taxonomy" id="3662"/>
    <lineage>
        <taxon>Eukaryota</taxon>
        <taxon>Viridiplantae</taxon>
        <taxon>Streptophyta</taxon>
        <taxon>Embryophyta</taxon>
        <taxon>Tracheophyta</taxon>
        <taxon>Spermatophyta</taxon>
        <taxon>Magnoliopsida</taxon>
        <taxon>eudicotyledons</taxon>
        <taxon>Gunneridae</taxon>
        <taxon>Pentapetalae</taxon>
        <taxon>rosids</taxon>
        <taxon>fabids</taxon>
        <taxon>Cucurbitales</taxon>
        <taxon>Cucurbitaceae</taxon>
        <taxon>Cucurbiteae</taxon>
        <taxon>Cucurbita</taxon>
    </lineage>
</organism>
<dbReference type="GO" id="GO:0016020">
    <property type="term" value="C:membrane"/>
    <property type="evidence" value="ECO:0007669"/>
    <property type="project" value="UniProtKB-SubCell"/>
</dbReference>
<keyword evidence="13" id="KW-1185">Reference proteome</keyword>
<evidence type="ECO:0000256" key="6">
    <source>
        <dbReference type="ARBA" id="ARBA00023002"/>
    </source>
</evidence>
<accession>A0A6J1GET0</accession>
<dbReference type="GO" id="GO:0005506">
    <property type="term" value="F:iron ion binding"/>
    <property type="evidence" value="ECO:0007669"/>
    <property type="project" value="InterPro"/>
</dbReference>
<sequence length="494" mass="56127">MAWIWIIIIMFALVLLFWPWLLKNKGKNLPPGPKGFPILGSLHLLGKLPHRDIQRLSQRYGPIMHMKLGLVNTIVVSSPEAAALFLKTHDLVFASRPTNEVFKHMSYGERSMVFSKYGHYWRNMRKICTLELLSNQKVNFFKSMRKEELSLLIDELREAAKSEVVVNLSSKVCSLSANMTCLMIFGKKFEDRDLDERGFKWVVQEALKLAAAFNLGDFIPFISALDLQGLIQRAKCVNKVCDRFFERILDEHLESKNEDSKDFVDVMLGIMGSEVTEYQIDRSSIKAIMLDILLAATDSSAVTIGWAVAELIKHPHVMKKVQDELEKVVGLNRMVEETDLSHLTYLEMVVKEVLRLHPPGPLIVPHEAVKDCTVNNFHIPKKSRIIINVWAIGRNPSAWTDAEKFFPERFIGSQVDVKGKDFQLLPFGSGRRGCPGMQVGLVTIHLILAQLVHCFDWKLPNGMLPADLDMTEAFGLSCPIAQDIMVTPIYRLRD</sequence>
<evidence type="ECO:0000256" key="5">
    <source>
        <dbReference type="ARBA" id="ARBA00022723"/>
    </source>
</evidence>
<keyword evidence="5 10" id="KW-0479">Metal-binding</keyword>
<evidence type="ECO:0000256" key="3">
    <source>
        <dbReference type="ARBA" id="ARBA00010617"/>
    </source>
</evidence>
<dbReference type="Pfam" id="PF00067">
    <property type="entry name" value="p450"/>
    <property type="match status" value="1"/>
</dbReference>
<evidence type="ECO:0000256" key="7">
    <source>
        <dbReference type="ARBA" id="ARBA00023004"/>
    </source>
</evidence>
<evidence type="ECO:0000256" key="11">
    <source>
        <dbReference type="RuleBase" id="RU000461"/>
    </source>
</evidence>
<gene>
    <name evidence="14" type="primary">LOC111453535</name>
</gene>
<dbReference type="Proteomes" id="UP000504609">
    <property type="component" value="Unplaced"/>
</dbReference>
<evidence type="ECO:0000256" key="2">
    <source>
        <dbReference type="ARBA" id="ARBA00004370"/>
    </source>
</evidence>
<comment type="subcellular location">
    <subcellularLocation>
        <location evidence="2">Membrane</location>
    </subcellularLocation>
</comment>
<dbReference type="CDD" id="cd11072">
    <property type="entry name" value="CYP71-like"/>
    <property type="match status" value="1"/>
</dbReference>
<proteinExistence type="inferred from homology"/>
<dbReference type="AlphaFoldDB" id="A0A6J1GET0"/>
<evidence type="ECO:0000256" key="1">
    <source>
        <dbReference type="ARBA" id="ARBA00001971"/>
    </source>
</evidence>
<dbReference type="PANTHER" id="PTHR47943:SF2">
    <property type="entry name" value="CYTOCHROME P450"/>
    <property type="match status" value="1"/>
</dbReference>
<reference evidence="14" key="1">
    <citation type="submission" date="2025-08" db="UniProtKB">
        <authorList>
            <consortium name="RefSeq"/>
        </authorList>
    </citation>
    <scope>IDENTIFICATION</scope>
    <source>
        <tissue evidence="14">Young leaves</tissue>
    </source>
</reference>
<dbReference type="GeneID" id="111453535"/>
<name>A0A6J1GET0_CUCMO</name>
<comment type="cofactor">
    <cofactor evidence="1 10">
        <name>heme</name>
        <dbReference type="ChEBI" id="CHEBI:30413"/>
    </cofactor>
</comment>
<dbReference type="InterPro" id="IPR017972">
    <property type="entry name" value="Cyt_P450_CS"/>
</dbReference>
<evidence type="ECO:0000313" key="13">
    <source>
        <dbReference type="Proteomes" id="UP000504609"/>
    </source>
</evidence>
<feature type="transmembrane region" description="Helical" evidence="12">
    <location>
        <begin position="6"/>
        <end position="22"/>
    </location>
</feature>
<dbReference type="PROSITE" id="PS00086">
    <property type="entry name" value="CYTOCHROME_P450"/>
    <property type="match status" value="1"/>
</dbReference>
<dbReference type="PANTHER" id="PTHR47943">
    <property type="entry name" value="CYTOCHROME P450 93A3-LIKE"/>
    <property type="match status" value="1"/>
</dbReference>
<feature type="binding site" description="axial binding residue" evidence="10">
    <location>
        <position position="434"/>
    </location>
    <ligand>
        <name>heme</name>
        <dbReference type="ChEBI" id="CHEBI:30413"/>
    </ligand>
    <ligandPart>
        <name>Fe</name>
        <dbReference type="ChEBI" id="CHEBI:18248"/>
    </ligandPart>
</feature>
<keyword evidence="4 10" id="KW-0349">Heme</keyword>
<evidence type="ECO:0000313" key="14">
    <source>
        <dbReference type="RefSeq" id="XP_022950432.1"/>
    </source>
</evidence>
<keyword evidence="7 10" id="KW-0408">Iron</keyword>
<evidence type="ECO:0000256" key="8">
    <source>
        <dbReference type="ARBA" id="ARBA00023033"/>
    </source>
</evidence>
<dbReference type="GO" id="GO:0016705">
    <property type="term" value="F:oxidoreductase activity, acting on paired donors, with incorporation or reduction of molecular oxygen"/>
    <property type="evidence" value="ECO:0007669"/>
    <property type="project" value="InterPro"/>
</dbReference>